<organism evidence="1 2">
    <name type="scientific">Dentiscutata heterogama</name>
    <dbReference type="NCBI Taxonomy" id="1316150"/>
    <lineage>
        <taxon>Eukaryota</taxon>
        <taxon>Fungi</taxon>
        <taxon>Fungi incertae sedis</taxon>
        <taxon>Mucoromycota</taxon>
        <taxon>Glomeromycotina</taxon>
        <taxon>Glomeromycetes</taxon>
        <taxon>Diversisporales</taxon>
        <taxon>Gigasporaceae</taxon>
        <taxon>Dentiscutata</taxon>
    </lineage>
</organism>
<feature type="non-terminal residue" evidence="1">
    <location>
        <position position="42"/>
    </location>
</feature>
<name>A0ACA9PMU4_9GLOM</name>
<proteinExistence type="predicted"/>
<feature type="non-terminal residue" evidence="1">
    <location>
        <position position="1"/>
    </location>
</feature>
<dbReference type="EMBL" id="CAJVPU010029780">
    <property type="protein sequence ID" value="CAG8711842.1"/>
    <property type="molecule type" value="Genomic_DNA"/>
</dbReference>
<reference evidence="1" key="1">
    <citation type="submission" date="2021-06" db="EMBL/GenBank/DDBJ databases">
        <authorList>
            <person name="Kallberg Y."/>
            <person name="Tangrot J."/>
            <person name="Rosling A."/>
        </authorList>
    </citation>
    <scope>NUCLEOTIDE SEQUENCE</scope>
    <source>
        <strain evidence="1">IL203A</strain>
    </source>
</reference>
<gene>
    <name evidence="1" type="ORF">DHETER_LOCUS12307</name>
</gene>
<comment type="caution">
    <text evidence="1">The sequence shown here is derived from an EMBL/GenBank/DDBJ whole genome shotgun (WGS) entry which is preliminary data.</text>
</comment>
<evidence type="ECO:0000313" key="2">
    <source>
        <dbReference type="Proteomes" id="UP000789702"/>
    </source>
</evidence>
<keyword evidence="2" id="KW-1185">Reference proteome</keyword>
<sequence>ETVPDPKRISLACDQLQIKLFILDLIVMDINPSPVLIYMFSA</sequence>
<evidence type="ECO:0000313" key="1">
    <source>
        <dbReference type="EMBL" id="CAG8711842.1"/>
    </source>
</evidence>
<dbReference type="Proteomes" id="UP000789702">
    <property type="component" value="Unassembled WGS sequence"/>
</dbReference>
<accession>A0ACA9PMU4</accession>
<protein>
    <submittedName>
        <fullName evidence="1">11053_t:CDS:1</fullName>
    </submittedName>
</protein>